<dbReference type="OrthoDB" id="10261782at2759"/>
<feature type="signal peptide" evidence="1">
    <location>
        <begin position="1"/>
        <end position="18"/>
    </location>
</feature>
<dbReference type="PANTHER" id="PTHR35204:SF1">
    <property type="entry name" value="ENTEROTOXIN"/>
    <property type="match status" value="1"/>
</dbReference>
<evidence type="ECO:0000313" key="2">
    <source>
        <dbReference type="EMBL" id="KAF2479673.1"/>
    </source>
</evidence>
<feature type="chain" id="PRO_5025365803" evidence="1">
    <location>
        <begin position="19"/>
        <end position="655"/>
    </location>
</feature>
<dbReference type="GeneID" id="54479385"/>
<name>A0A6A6PJH1_9PEZI</name>
<proteinExistence type="predicted"/>
<evidence type="ECO:0000313" key="3">
    <source>
        <dbReference type="Proteomes" id="UP000799767"/>
    </source>
</evidence>
<evidence type="ECO:0000256" key="1">
    <source>
        <dbReference type="SAM" id="SignalP"/>
    </source>
</evidence>
<organism evidence="2 3">
    <name type="scientific">Neohortaea acidophila</name>
    <dbReference type="NCBI Taxonomy" id="245834"/>
    <lineage>
        <taxon>Eukaryota</taxon>
        <taxon>Fungi</taxon>
        <taxon>Dikarya</taxon>
        <taxon>Ascomycota</taxon>
        <taxon>Pezizomycotina</taxon>
        <taxon>Dothideomycetes</taxon>
        <taxon>Dothideomycetidae</taxon>
        <taxon>Mycosphaerellales</taxon>
        <taxon>Teratosphaeriaceae</taxon>
        <taxon>Neohortaea</taxon>
    </lineage>
</organism>
<dbReference type="InterPro" id="IPR038921">
    <property type="entry name" value="YOR389W-like"/>
</dbReference>
<dbReference type="AlphaFoldDB" id="A0A6A6PJH1"/>
<gene>
    <name evidence="2" type="ORF">BDY17DRAFT_43195</name>
</gene>
<keyword evidence="1" id="KW-0732">Signal</keyword>
<sequence>MLRHTLGALILCASAVHGQGLQRVLSPNNDLSGLNFSSPTDNNLPRLNFSSPSPLIFHSTFALLQQWPNTFFEYGHTIAPCKVPKGTNLYHASSDGKRPPEPEFLAFDPEMAYWILGTTPDSHMFTYRTRREVQCLYFDGSSASLRRDGSMDSQMAFLYNSTYNIPPKPILELPPEFRNLTGNKTFFNDIALEYTRAEKLCDFIHNHSLGGPGWGYEGVVRMNTGFEMIWCNFSSPSVELVSRLNVSAPRLEEVPSRWTHLGHVPETFVVKGRKKRGKKQIPGLTFDNPFAVNGGVYSWWHAATKRYGFGNGQYGRGETRVRLDSCTLFTLYDPGMQDQESARVMDERKSLNLTKEGYWMAPREDNERDAALKTLSRRRQAQRAHNVSEADGLYMRGAVEQRMRLLLSTEKEQHCSGIDWIEIARDIVSAYSIELYNLLKRLEFFGQLGPEDARLWLSDIRHASHLVFMPFYEYPDITKSTLQEAFAVNASNSQSALHRCKTQYAPFEAEELSDSERLTSHAISDVLSAICTTMLPIFLQTERIWLANFNNFSAPPVVTPAVPLWHELQTATSHNIQAIEELMAWLGWIDQWTACDPGCALGQVCYIPIWPALAMGGILKGGMKGHEDLDEADGSLDRYLWEPTCVDFHHFPPGW</sequence>
<protein>
    <submittedName>
        <fullName evidence="2">Uncharacterized protein</fullName>
    </submittedName>
</protein>
<reference evidence="2" key="1">
    <citation type="journal article" date="2020" name="Stud. Mycol.">
        <title>101 Dothideomycetes genomes: a test case for predicting lifestyles and emergence of pathogens.</title>
        <authorList>
            <person name="Haridas S."/>
            <person name="Albert R."/>
            <person name="Binder M."/>
            <person name="Bloem J."/>
            <person name="Labutti K."/>
            <person name="Salamov A."/>
            <person name="Andreopoulos B."/>
            <person name="Baker S."/>
            <person name="Barry K."/>
            <person name="Bills G."/>
            <person name="Bluhm B."/>
            <person name="Cannon C."/>
            <person name="Castanera R."/>
            <person name="Culley D."/>
            <person name="Daum C."/>
            <person name="Ezra D."/>
            <person name="Gonzalez J."/>
            <person name="Henrissat B."/>
            <person name="Kuo A."/>
            <person name="Liang C."/>
            <person name="Lipzen A."/>
            <person name="Lutzoni F."/>
            <person name="Magnuson J."/>
            <person name="Mondo S."/>
            <person name="Nolan M."/>
            <person name="Ohm R."/>
            <person name="Pangilinan J."/>
            <person name="Park H.-J."/>
            <person name="Ramirez L."/>
            <person name="Alfaro M."/>
            <person name="Sun H."/>
            <person name="Tritt A."/>
            <person name="Yoshinaga Y."/>
            <person name="Zwiers L.-H."/>
            <person name="Turgeon B."/>
            <person name="Goodwin S."/>
            <person name="Spatafora J."/>
            <person name="Crous P."/>
            <person name="Grigoriev I."/>
        </authorList>
    </citation>
    <scope>NUCLEOTIDE SEQUENCE</scope>
    <source>
        <strain evidence="2">CBS 113389</strain>
    </source>
</reference>
<dbReference type="RefSeq" id="XP_033586243.1">
    <property type="nucleotide sequence ID" value="XM_033738383.1"/>
</dbReference>
<dbReference type="EMBL" id="MU001641">
    <property type="protein sequence ID" value="KAF2479673.1"/>
    <property type="molecule type" value="Genomic_DNA"/>
</dbReference>
<dbReference type="PANTHER" id="PTHR35204">
    <property type="entry name" value="YALI0A21131P"/>
    <property type="match status" value="1"/>
</dbReference>
<accession>A0A6A6PJH1</accession>
<dbReference type="Proteomes" id="UP000799767">
    <property type="component" value="Unassembled WGS sequence"/>
</dbReference>
<keyword evidence="3" id="KW-1185">Reference proteome</keyword>